<dbReference type="AlphaFoldDB" id="A0A1B5Z8V8"/>
<dbReference type="PANTHER" id="PTHR45786">
    <property type="entry name" value="DNA BINDING PROTEIN-LIKE"/>
    <property type="match status" value="1"/>
</dbReference>
<dbReference type="Proteomes" id="UP000242715">
    <property type="component" value="Unassembled WGS sequence"/>
</dbReference>
<sequence length="198" mass="21879">NPISLGSTNYMSEQICVTNGEEYDVPSNPDANFSFMCYSEIDNFGSDYDSVSDCDTSNDPLTSSSSHVSGFSGYFSVVQPTCRCPDCGAIMCQGDIEIVPYKWLPESLHDLYHGRSRRSKFFLENIRSFNSMFAFTSIGGKIDTSPNRGNAPPMFILNGENYHQIGSLLPPPGQPPKFAQLYIYDTDNEIANRMAAVG</sequence>
<dbReference type="OrthoDB" id="1434183at2759"/>
<feature type="non-terminal residue" evidence="1">
    <location>
        <position position="1"/>
    </location>
</feature>
<gene>
    <name evidence="1" type="ORF">TSUD_420890</name>
</gene>
<keyword evidence="2" id="KW-1185">Reference proteome</keyword>
<proteinExistence type="predicted"/>
<dbReference type="EMBL" id="BCLP01044742">
    <property type="protein sequence ID" value="GAU10546.1"/>
    <property type="molecule type" value="Genomic_DNA"/>
</dbReference>
<evidence type="ECO:0000313" key="1">
    <source>
        <dbReference type="EMBL" id="GAU10546.1"/>
    </source>
</evidence>
<comment type="caution">
    <text evidence="1">The sequence shown here is derived from an EMBL/GenBank/DDBJ whole genome shotgun (WGS) entry which is preliminary data.</text>
</comment>
<reference evidence="2" key="1">
    <citation type="journal article" date="2017" name="Front. Plant Sci.">
        <title>Climate Clever Clovers: New Paradigm to Reduce the Environmental Footprint of Ruminants by Breeding Low Methanogenic Forages Utilizing Haplotype Variation.</title>
        <authorList>
            <person name="Kaur P."/>
            <person name="Appels R."/>
            <person name="Bayer P.E."/>
            <person name="Keeble-Gagnere G."/>
            <person name="Wang J."/>
            <person name="Hirakawa H."/>
            <person name="Shirasawa K."/>
            <person name="Vercoe P."/>
            <person name="Stefanova K."/>
            <person name="Durmic Z."/>
            <person name="Nichols P."/>
            <person name="Revell C."/>
            <person name="Isobe S.N."/>
            <person name="Edwards D."/>
            <person name="Erskine W."/>
        </authorList>
    </citation>
    <scope>NUCLEOTIDE SEQUENCE [LARGE SCALE GENOMIC DNA]</scope>
    <source>
        <strain evidence="2">cv. Daliak</strain>
    </source>
</reference>
<dbReference type="PANTHER" id="PTHR45786:SF74">
    <property type="entry name" value="ATP-DEPENDENT DNA HELICASE"/>
    <property type="match status" value="1"/>
</dbReference>
<accession>A0A1B5Z8V8</accession>
<organism evidence="1 2">
    <name type="scientific">Trifolium subterraneum</name>
    <name type="common">Subterranean clover</name>
    <dbReference type="NCBI Taxonomy" id="3900"/>
    <lineage>
        <taxon>Eukaryota</taxon>
        <taxon>Viridiplantae</taxon>
        <taxon>Streptophyta</taxon>
        <taxon>Embryophyta</taxon>
        <taxon>Tracheophyta</taxon>
        <taxon>Spermatophyta</taxon>
        <taxon>Magnoliopsida</taxon>
        <taxon>eudicotyledons</taxon>
        <taxon>Gunneridae</taxon>
        <taxon>Pentapetalae</taxon>
        <taxon>rosids</taxon>
        <taxon>fabids</taxon>
        <taxon>Fabales</taxon>
        <taxon>Fabaceae</taxon>
        <taxon>Papilionoideae</taxon>
        <taxon>50 kb inversion clade</taxon>
        <taxon>NPAAA clade</taxon>
        <taxon>Hologalegina</taxon>
        <taxon>IRL clade</taxon>
        <taxon>Trifolieae</taxon>
        <taxon>Trifolium</taxon>
    </lineage>
</organism>
<protein>
    <submittedName>
        <fullName evidence="1">Uncharacterized protein</fullName>
    </submittedName>
</protein>
<name>A0A1B5Z8V8_TRISU</name>
<evidence type="ECO:0000313" key="2">
    <source>
        <dbReference type="Proteomes" id="UP000242715"/>
    </source>
</evidence>